<dbReference type="AlphaFoldDB" id="A0A3B0WDI4"/>
<gene>
    <name evidence="4" type="ORF">MNBD_GAMMA02-1264</name>
</gene>
<organism evidence="4">
    <name type="scientific">hydrothermal vent metagenome</name>
    <dbReference type="NCBI Taxonomy" id="652676"/>
    <lineage>
        <taxon>unclassified sequences</taxon>
        <taxon>metagenomes</taxon>
        <taxon>ecological metagenomes</taxon>
    </lineage>
</organism>
<dbReference type="GO" id="GO:0005524">
    <property type="term" value="F:ATP binding"/>
    <property type="evidence" value="ECO:0007669"/>
    <property type="project" value="UniProtKB-KW"/>
</dbReference>
<dbReference type="Pfam" id="PF01636">
    <property type="entry name" value="APH"/>
    <property type="match status" value="1"/>
</dbReference>
<evidence type="ECO:0000256" key="2">
    <source>
        <dbReference type="ARBA" id="ARBA00022840"/>
    </source>
</evidence>
<keyword evidence="1" id="KW-0547">Nucleotide-binding</keyword>
<dbReference type="Gene3D" id="3.30.200.20">
    <property type="entry name" value="Phosphorylase Kinase, domain 1"/>
    <property type="match status" value="1"/>
</dbReference>
<evidence type="ECO:0000259" key="3">
    <source>
        <dbReference type="Pfam" id="PF01636"/>
    </source>
</evidence>
<protein>
    <submittedName>
        <fullName evidence="4">Phosphotransferase involved in threonylcarbamoyladenosine t(6)A37 formation in tRNA</fullName>
    </submittedName>
</protein>
<evidence type="ECO:0000256" key="1">
    <source>
        <dbReference type="ARBA" id="ARBA00022741"/>
    </source>
</evidence>
<dbReference type="GO" id="GO:0016740">
    <property type="term" value="F:transferase activity"/>
    <property type="evidence" value="ECO:0007669"/>
    <property type="project" value="UniProtKB-KW"/>
</dbReference>
<dbReference type="PANTHER" id="PTHR33540:SF1">
    <property type="entry name" value="N-ACETYLMURAMATE_N-ACETYLGLUCOSAMINE KINASE"/>
    <property type="match status" value="1"/>
</dbReference>
<dbReference type="SUPFAM" id="SSF56112">
    <property type="entry name" value="Protein kinase-like (PK-like)"/>
    <property type="match status" value="1"/>
</dbReference>
<dbReference type="PANTHER" id="PTHR33540">
    <property type="entry name" value="TRNA THREONYLCARBAMOYLADENOSINE BIOSYNTHESIS PROTEIN TSAE"/>
    <property type="match status" value="1"/>
</dbReference>
<accession>A0A3B0WDI4</accession>
<sequence length="341" mass="39005">MKRKEQRQLWLADYFKGTEFKSEAASEDASFRSYYRVTTDTGTDTNTFILMDAPPKHEDCRSFVAVLQLLSANQVNVPELFATDFDNGFLLLGDFGDQLYLATLDQSADSHEPLYQAAIDTMLNMQSITAAETQLPPYDDKLLMTEMQLFTDWFIDNHLGLKLDAAELAILNQAFVLLSDNALQQPQVMVHRDYHSRNLMVVAETQRNNQSPGVIDFQDAVYGPFTYDLASLLKDCYISWPVETVEQHCQYFLNNYNRLFDASIGLPQLIRWFELMAAQRHLKAIGIFCRLNYRDRKAGYLNDIPRTMNYLLATAAKYPELAAFSELLQAIQPVLPNTSIQ</sequence>
<feature type="domain" description="Aminoglycoside phosphotransferase" evidence="3">
    <location>
        <begin position="24"/>
        <end position="258"/>
    </location>
</feature>
<dbReference type="EMBL" id="UOFA01000344">
    <property type="protein sequence ID" value="VAW47429.1"/>
    <property type="molecule type" value="Genomic_DNA"/>
</dbReference>
<dbReference type="Gene3D" id="3.90.1200.10">
    <property type="match status" value="1"/>
</dbReference>
<proteinExistence type="predicted"/>
<evidence type="ECO:0000313" key="4">
    <source>
        <dbReference type="EMBL" id="VAW47429.1"/>
    </source>
</evidence>
<keyword evidence="2" id="KW-0067">ATP-binding</keyword>
<reference evidence="4" key="1">
    <citation type="submission" date="2018-06" db="EMBL/GenBank/DDBJ databases">
        <authorList>
            <person name="Zhirakovskaya E."/>
        </authorList>
    </citation>
    <scope>NUCLEOTIDE SEQUENCE</scope>
</reference>
<dbReference type="InterPro" id="IPR011009">
    <property type="entry name" value="Kinase-like_dom_sf"/>
</dbReference>
<keyword evidence="4" id="KW-0808">Transferase</keyword>
<dbReference type="InterPro" id="IPR002575">
    <property type="entry name" value="Aminoglycoside_PTrfase"/>
</dbReference>
<name>A0A3B0WDI4_9ZZZZ</name>